<evidence type="ECO:0000313" key="1">
    <source>
        <dbReference type="EMBL" id="EDS41465.1"/>
    </source>
</evidence>
<evidence type="ECO:0000313" key="3">
    <source>
        <dbReference type="Proteomes" id="UP000002320"/>
    </source>
</evidence>
<dbReference type="VEuPathDB" id="VectorBase:CPIJ015143"/>
<name>B0X6I2_CULQU</name>
<dbReference type="EnsemblMetazoa" id="CPIJ015143-RA">
    <property type="protein sequence ID" value="CPIJ015143-PA"/>
    <property type="gene ID" value="CPIJ015143"/>
</dbReference>
<reference evidence="1" key="1">
    <citation type="submission" date="2007-03" db="EMBL/GenBank/DDBJ databases">
        <title>Annotation of Culex pipiens quinquefasciatus.</title>
        <authorList>
            <consortium name="The Broad Institute Genome Sequencing Platform"/>
            <person name="Atkinson P.W."/>
            <person name="Hemingway J."/>
            <person name="Christensen B.M."/>
            <person name="Higgs S."/>
            <person name="Kodira C."/>
            <person name="Hannick L."/>
            <person name="Megy K."/>
            <person name="O'Leary S."/>
            <person name="Pearson M."/>
            <person name="Haas B.J."/>
            <person name="Mauceli E."/>
            <person name="Wortman J.R."/>
            <person name="Lee N.H."/>
            <person name="Guigo R."/>
            <person name="Stanke M."/>
            <person name="Alvarado L."/>
            <person name="Amedeo P."/>
            <person name="Antoine C.H."/>
            <person name="Arensburger P."/>
            <person name="Bidwell S.L."/>
            <person name="Crawford M."/>
            <person name="Camaro F."/>
            <person name="Devon K."/>
            <person name="Engels R."/>
            <person name="Hammond M."/>
            <person name="Howarth C."/>
            <person name="Koehrsen M."/>
            <person name="Lawson D."/>
            <person name="Montgomery P."/>
            <person name="Nene V."/>
            <person name="Nusbaum C."/>
            <person name="Puiu D."/>
            <person name="Romero-Severson J."/>
            <person name="Severson D.W."/>
            <person name="Shumway M."/>
            <person name="Sisk P."/>
            <person name="Stolte C."/>
            <person name="Zeng Q."/>
            <person name="Eisenstadt E."/>
            <person name="Fraser-Liggett C."/>
            <person name="Strausberg R."/>
            <person name="Galagan J."/>
            <person name="Birren B."/>
            <person name="Collins F.H."/>
        </authorList>
    </citation>
    <scope>NUCLEOTIDE SEQUENCE [LARGE SCALE GENOMIC DNA]</scope>
    <source>
        <strain evidence="1">JHB</strain>
    </source>
</reference>
<proteinExistence type="predicted"/>
<dbReference type="KEGG" id="cqu:CpipJ_CPIJ015143"/>
<reference evidence="2" key="2">
    <citation type="submission" date="2021-02" db="UniProtKB">
        <authorList>
            <consortium name="EnsemblMetazoa"/>
        </authorList>
    </citation>
    <scope>IDENTIFICATION</scope>
    <source>
        <strain evidence="2">JHB</strain>
    </source>
</reference>
<keyword evidence="3" id="KW-1185">Reference proteome</keyword>
<organism>
    <name type="scientific">Culex quinquefasciatus</name>
    <name type="common">Southern house mosquito</name>
    <name type="synonym">Culex pungens</name>
    <dbReference type="NCBI Taxonomy" id="7176"/>
    <lineage>
        <taxon>Eukaryota</taxon>
        <taxon>Metazoa</taxon>
        <taxon>Ecdysozoa</taxon>
        <taxon>Arthropoda</taxon>
        <taxon>Hexapoda</taxon>
        <taxon>Insecta</taxon>
        <taxon>Pterygota</taxon>
        <taxon>Neoptera</taxon>
        <taxon>Endopterygota</taxon>
        <taxon>Diptera</taxon>
        <taxon>Nematocera</taxon>
        <taxon>Culicoidea</taxon>
        <taxon>Culicidae</taxon>
        <taxon>Culicinae</taxon>
        <taxon>Culicini</taxon>
        <taxon>Culex</taxon>
        <taxon>Culex</taxon>
    </lineage>
</organism>
<protein>
    <submittedName>
        <fullName evidence="1 2">Uncharacterized protein</fullName>
    </submittedName>
</protein>
<dbReference type="HOGENOM" id="CLU_2127209_0_0_1"/>
<evidence type="ECO:0000313" key="2">
    <source>
        <dbReference type="EnsemblMetazoa" id="CPIJ015143-PA"/>
    </source>
</evidence>
<gene>
    <name evidence="2" type="primary">6048317</name>
    <name evidence="1" type="ORF">CpipJ_CPIJ015143</name>
</gene>
<dbReference type="AlphaFoldDB" id="B0X6I2"/>
<dbReference type="InParanoid" id="B0X6I2"/>
<dbReference type="Proteomes" id="UP000002320">
    <property type="component" value="Unassembled WGS sequence"/>
</dbReference>
<sequence>QANWQAEHVADFQIVGQCCASKSYSVRVRWNEFLVLPLSIRIAHLLHLNDLDRRKVLPFEEANSLQNLLHRKMIFTDHTVDLHRTRWDPNSVFDAEFRVTNNSVRLLRVVESNS</sequence>
<feature type="non-terminal residue" evidence="1">
    <location>
        <position position="1"/>
    </location>
</feature>
<dbReference type="EMBL" id="DS232414">
    <property type="protein sequence ID" value="EDS41465.1"/>
    <property type="molecule type" value="Genomic_DNA"/>
</dbReference>
<accession>B0X6I2</accession>